<proteinExistence type="predicted"/>
<evidence type="ECO:0000313" key="2">
    <source>
        <dbReference type="EMBL" id="SVD35519.1"/>
    </source>
</evidence>
<sequence>KLMGKKKKPRLKKECRWGERQI</sequence>
<evidence type="ECO:0000256" key="1">
    <source>
        <dbReference type="SAM" id="MobiDB-lite"/>
    </source>
</evidence>
<feature type="compositionally biased region" description="Basic residues" evidence="1">
    <location>
        <begin position="1"/>
        <end position="11"/>
    </location>
</feature>
<dbReference type="EMBL" id="UINC01145410">
    <property type="protein sequence ID" value="SVD35519.1"/>
    <property type="molecule type" value="Genomic_DNA"/>
</dbReference>
<feature type="region of interest" description="Disordered" evidence="1">
    <location>
        <begin position="1"/>
        <end position="22"/>
    </location>
</feature>
<reference evidence="2" key="1">
    <citation type="submission" date="2018-05" db="EMBL/GenBank/DDBJ databases">
        <authorList>
            <person name="Lanie J.A."/>
            <person name="Ng W.-L."/>
            <person name="Kazmierczak K.M."/>
            <person name="Andrzejewski T.M."/>
            <person name="Davidsen T.M."/>
            <person name="Wayne K.J."/>
            <person name="Tettelin H."/>
            <person name="Glass J.I."/>
            <person name="Rusch D."/>
            <person name="Podicherti R."/>
            <person name="Tsui H.-C.T."/>
            <person name="Winkler M.E."/>
        </authorList>
    </citation>
    <scope>NUCLEOTIDE SEQUENCE</scope>
</reference>
<dbReference type="AlphaFoldDB" id="A0A382UMM8"/>
<feature type="non-terminal residue" evidence="2">
    <location>
        <position position="1"/>
    </location>
</feature>
<accession>A0A382UMM8</accession>
<feature type="compositionally biased region" description="Basic and acidic residues" evidence="1">
    <location>
        <begin position="12"/>
        <end position="22"/>
    </location>
</feature>
<organism evidence="2">
    <name type="scientific">marine metagenome</name>
    <dbReference type="NCBI Taxonomy" id="408172"/>
    <lineage>
        <taxon>unclassified sequences</taxon>
        <taxon>metagenomes</taxon>
        <taxon>ecological metagenomes</taxon>
    </lineage>
</organism>
<gene>
    <name evidence="2" type="ORF">METZ01_LOCUS388373</name>
</gene>
<feature type="non-terminal residue" evidence="2">
    <location>
        <position position="22"/>
    </location>
</feature>
<protein>
    <submittedName>
        <fullName evidence="2">Uncharacterized protein</fullName>
    </submittedName>
</protein>
<name>A0A382UMM8_9ZZZZ</name>